<dbReference type="Pfam" id="PF00561">
    <property type="entry name" value="Abhydrolase_1"/>
    <property type="match status" value="1"/>
</dbReference>
<dbReference type="SUPFAM" id="SSF53474">
    <property type="entry name" value="alpha/beta-Hydrolases"/>
    <property type="match status" value="1"/>
</dbReference>
<dbReference type="GO" id="GO:0047372">
    <property type="term" value="F:monoacylglycerol lipase activity"/>
    <property type="evidence" value="ECO:0007669"/>
    <property type="project" value="TreeGrafter"/>
</dbReference>
<keyword evidence="2" id="KW-0378">Hydrolase</keyword>
<proteinExistence type="predicted"/>
<dbReference type="PRINTS" id="PR00111">
    <property type="entry name" value="ABHYDROLASE"/>
</dbReference>
<dbReference type="Proteomes" id="UP001156102">
    <property type="component" value="Unassembled WGS sequence"/>
</dbReference>
<dbReference type="PRINTS" id="PR00412">
    <property type="entry name" value="EPOXHYDRLASE"/>
</dbReference>
<evidence type="ECO:0000259" key="1">
    <source>
        <dbReference type="Pfam" id="PF00561"/>
    </source>
</evidence>
<dbReference type="GO" id="GO:0016020">
    <property type="term" value="C:membrane"/>
    <property type="evidence" value="ECO:0007669"/>
    <property type="project" value="TreeGrafter"/>
</dbReference>
<dbReference type="GO" id="GO:0046464">
    <property type="term" value="P:acylglycerol catabolic process"/>
    <property type="evidence" value="ECO:0007669"/>
    <property type="project" value="TreeGrafter"/>
</dbReference>
<comment type="caution">
    <text evidence="2">The sequence shown here is derived from an EMBL/GenBank/DDBJ whole genome shotgun (WGS) entry which is preliminary data.</text>
</comment>
<evidence type="ECO:0000313" key="3">
    <source>
        <dbReference type="Proteomes" id="UP001156102"/>
    </source>
</evidence>
<dbReference type="InterPro" id="IPR000639">
    <property type="entry name" value="Epox_hydrolase-like"/>
</dbReference>
<reference evidence="2" key="1">
    <citation type="submission" date="2022-07" db="EMBL/GenBank/DDBJ databases">
        <authorList>
            <person name="Li W.-J."/>
            <person name="Deng Q.-Q."/>
        </authorList>
    </citation>
    <scope>NUCLEOTIDE SEQUENCE</scope>
    <source>
        <strain evidence="2">SYSU M60031</strain>
    </source>
</reference>
<dbReference type="InterPro" id="IPR000073">
    <property type="entry name" value="AB_hydrolase_1"/>
</dbReference>
<name>A0AA42BQX5_9BACI</name>
<dbReference type="InterPro" id="IPR029058">
    <property type="entry name" value="AB_hydrolase_fold"/>
</dbReference>
<dbReference type="PANTHER" id="PTHR43798">
    <property type="entry name" value="MONOACYLGLYCEROL LIPASE"/>
    <property type="match status" value="1"/>
</dbReference>
<sequence>MMKLESGISAVVLPNGETIAYRKAGSGEQIVMLVHGNMTSSKHWDVLMERLQDEYTIYAPDLRGFGASTYQQPISSLKEFSEDVKQFADALGLQRFSIAGWSTGGGIGMQFAIDYPERVEKLVLIESVGIQGYPILKKDAAGQPVLGEFLTTKEEIAADPVQVAPVLQALQNRDKEFYRALWNLVIYTHKQPEPDHYEEYLEDMLTQRNLVDVDYALATFNISEEHNGVVAGTGEVRKLNAPTLVIQGARDYVVPPAMGEGIAKAVPQAEYVLLPDCGHSPLVDCLDALVNTINSFLKG</sequence>
<dbReference type="PANTHER" id="PTHR43798:SF33">
    <property type="entry name" value="HYDROLASE, PUTATIVE (AFU_ORTHOLOGUE AFUA_2G14860)-RELATED"/>
    <property type="match status" value="1"/>
</dbReference>
<gene>
    <name evidence="2" type="ORF">NK662_19570</name>
</gene>
<organism evidence="2 3">
    <name type="scientific">Ectobacillus ponti</name>
    <dbReference type="NCBI Taxonomy" id="2961894"/>
    <lineage>
        <taxon>Bacteria</taxon>
        <taxon>Bacillati</taxon>
        <taxon>Bacillota</taxon>
        <taxon>Bacilli</taxon>
        <taxon>Bacillales</taxon>
        <taxon>Bacillaceae</taxon>
        <taxon>Ectobacillus</taxon>
    </lineage>
</organism>
<feature type="domain" description="AB hydrolase-1" evidence="1">
    <location>
        <begin position="30"/>
        <end position="282"/>
    </location>
</feature>
<accession>A0AA42BQX5</accession>
<dbReference type="EMBL" id="JANCLT010000014">
    <property type="protein sequence ID" value="MCP8970720.1"/>
    <property type="molecule type" value="Genomic_DNA"/>
</dbReference>
<protein>
    <submittedName>
        <fullName evidence="2">Alpha/beta hydrolase</fullName>
    </submittedName>
</protein>
<evidence type="ECO:0000313" key="2">
    <source>
        <dbReference type="EMBL" id="MCP8970720.1"/>
    </source>
</evidence>
<dbReference type="Gene3D" id="3.40.50.1820">
    <property type="entry name" value="alpha/beta hydrolase"/>
    <property type="match status" value="1"/>
</dbReference>
<dbReference type="AlphaFoldDB" id="A0AA42BQX5"/>
<dbReference type="InterPro" id="IPR050266">
    <property type="entry name" value="AB_hydrolase_sf"/>
</dbReference>
<keyword evidence="3" id="KW-1185">Reference proteome</keyword>